<accession>A0A1H9RTA1</accession>
<keyword evidence="2" id="KW-1185">Reference proteome</keyword>
<proteinExistence type="predicted"/>
<name>A0A1H9RTA1_9PSEU</name>
<dbReference type="AlphaFoldDB" id="A0A1H9RTA1"/>
<protein>
    <submittedName>
        <fullName evidence="1">Uncharacterized protein</fullName>
    </submittedName>
</protein>
<reference evidence="2" key="1">
    <citation type="submission" date="2016-10" db="EMBL/GenBank/DDBJ databases">
        <authorList>
            <person name="Varghese N."/>
            <person name="Submissions S."/>
        </authorList>
    </citation>
    <scope>NUCLEOTIDE SEQUENCE [LARGE SCALE GENOMIC DNA]</scope>
    <source>
        <strain evidence="2">CGMCC 4.3525</strain>
    </source>
</reference>
<dbReference type="EMBL" id="FOFR01000015">
    <property type="protein sequence ID" value="SER75867.1"/>
    <property type="molecule type" value="Genomic_DNA"/>
</dbReference>
<sequence length="295" mass="32323">MIIWGDDLDSPRSPHWAGLHDHWFRPCRADAILLVNGMVEDLIDWPNWADATSICDTFFLTCVEAEEGAGLEYVYGGRKRRIVSVDIKLPAEVVRATSIAKVVGTLVESALAAIEFAATRLSIPSPPLDALPRGESLLGGNRVSALRDILMPNNVLLVPVGPPRDRRLLKEKLVLELGGTDHDVNGYPGVLCALPPKVRMSADVEVDVGDFIASPVLIEQLALPEPVELVAFLSGADFDHRATRLAQAARTRRVLAERVKMRLIATGRDNSVVWMTFCGDELRFDVEDFVGPGSR</sequence>
<gene>
    <name evidence="1" type="ORF">SAMN05216188_11542</name>
</gene>
<dbReference type="Proteomes" id="UP000199352">
    <property type="component" value="Unassembled WGS sequence"/>
</dbReference>
<evidence type="ECO:0000313" key="2">
    <source>
        <dbReference type="Proteomes" id="UP000199352"/>
    </source>
</evidence>
<evidence type="ECO:0000313" key="1">
    <source>
        <dbReference type="EMBL" id="SER75867.1"/>
    </source>
</evidence>
<organism evidence="1 2">
    <name type="scientific">Lentzea xinjiangensis</name>
    <dbReference type="NCBI Taxonomy" id="402600"/>
    <lineage>
        <taxon>Bacteria</taxon>
        <taxon>Bacillati</taxon>
        <taxon>Actinomycetota</taxon>
        <taxon>Actinomycetes</taxon>
        <taxon>Pseudonocardiales</taxon>
        <taxon>Pseudonocardiaceae</taxon>
        <taxon>Lentzea</taxon>
    </lineage>
</organism>